<keyword evidence="1" id="KW-1133">Transmembrane helix</keyword>
<evidence type="ECO:0000313" key="2">
    <source>
        <dbReference type="EMBL" id="MEN7551760.1"/>
    </source>
</evidence>
<evidence type="ECO:0000256" key="1">
    <source>
        <dbReference type="SAM" id="Phobius"/>
    </source>
</evidence>
<protein>
    <submittedName>
        <fullName evidence="2">Uncharacterized protein</fullName>
    </submittedName>
</protein>
<proteinExistence type="predicted"/>
<dbReference type="AlphaFoldDB" id="A0AAW9SGM7"/>
<organism evidence="2 3">
    <name type="scientific">Rapidithrix thailandica</name>
    <dbReference type="NCBI Taxonomy" id="413964"/>
    <lineage>
        <taxon>Bacteria</taxon>
        <taxon>Pseudomonadati</taxon>
        <taxon>Bacteroidota</taxon>
        <taxon>Cytophagia</taxon>
        <taxon>Cytophagales</taxon>
        <taxon>Flammeovirgaceae</taxon>
        <taxon>Rapidithrix</taxon>
    </lineage>
</organism>
<reference evidence="2 3" key="1">
    <citation type="submission" date="2024-04" db="EMBL/GenBank/DDBJ databases">
        <title>Novel genus in family Flammeovirgaceae.</title>
        <authorList>
            <person name="Nguyen T.H."/>
            <person name="Vuong T.Q."/>
            <person name="Le H."/>
            <person name="Kim S.-G."/>
        </authorList>
    </citation>
    <scope>NUCLEOTIDE SEQUENCE [LARGE SCALE GENOMIC DNA]</scope>
    <source>
        <strain evidence="2 3">JCM 23209</strain>
    </source>
</reference>
<feature type="transmembrane region" description="Helical" evidence="1">
    <location>
        <begin position="12"/>
        <end position="31"/>
    </location>
</feature>
<sequence>MNEKLSKEVKFLKIYSFVITALLLTLFYLVLQPQTNNSLEELTVERINVVEKNGDLKLVISNSERQHNGIINGAVLPERERPAGLIFFNSFGDECGGLVYDGNENEAGMVLSVDKFRDDQVMQVQYMENTKNKKRKYGLQLWDYPQENSVEARNKRYKEIQNIQDKEAVKKAYAQMKEEGLVAENRLFLGKNFNKDVGLFINDEKGNPRIKLYIDEANTAKLEFLDEKGEPVQGGATN</sequence>
<keyword evidence="1" id="KW-0472">Membrane</keyword>
<dbReference type="RefSeq" id="WP_346824539.1">
    <property type="nucleotide sequence ID" value="NZ_JBDKWZ010000026.1"/>
</dbReference>
<name>A0AAW9SGM7_9BACT</name>
<keyword evidence="1" id="KW-0812">Transmembrane</keyword>
<dbReference type="EMBL" id="JBDKWZ010000026">
    <property type="protein sequence ID" value="MEN7551760.1"/>
    <property type="molecule type" value="Genomic_DNA"/>
</dbReference>
<gene>
    <name evidence="2" type="ORF">AAG747_27845</name>
</gene>
<evidence type="ECO:0000313" key="3">
    <source>
        <dbReference type="Proteomes" id="UP001403385"/>
    </source>
</evidence>
<comment type="caution">
    <text evidence="2">The sequence shown here is derived from an EMBL/GenBank/DDBJ whole genome shotgun (WGS) entry which is preliminary data.</text>
</comment>
<accession>A0AAW9SGM7</accession>
<dbReference type="Proteomes" id="UP001403385">
    <property type="component" value="Unassembled WGS sequence"/>
</dbReference>
<keyword evidence="3" id="KW-1185">Reference proteome</keyword>